<evidence type="ECO:0000313" key="20">
    <source>
        <dbReference type="Proteomes" id="UP000192247"/>
    </source>
</evidence>
<evidence type="ECO:0000256" key="15">
    <source>
        <dbReference type="ARBA" id="ARBA00023136"/>
    </source>
</evidence>
<dbReference type="OrthoDB" id="2127281at2759"/>
<dbReference type="STRING" id="418985.A0A1V9X209"/>
<keyword evidence="7 17" id="KW-0812">Transmembrane</keyword>
<gene>
    <name evidence="19" type="ORF">BIW11_13408</name>
</gene>
<dbReference type="GO" id="GO:0005262">
    <property type="term" value="F:calcium channel activity"/>
    <property type="evidence" value="ECO:0007669"/>
    <property type="project" value="TreeGrafter"/>
</dbReference>
<keyword evidence="15 17" id="KW-0472">Membrane</keyword>
<dbReference type="EMBL" id="MNPL01028080">
    <property type="protein sequence ID" value="OQR67625.1"/>
    <property type="molecule type" value="Genomic_DNA"/>
</dbReference>
<evidence type="ECO:0000256" key="3">
    <source>
        <dbReference type="ARBA" id="ARBA00022448"/>
    </source>
</evidence>
<dbReference type="NCBIfam" id="TIGR00367">
    <property type="entry name" value="calcium/sodium antiporter"/>
    <property type="match status" value="1"/>
</dbReference>
<evidence type="ECO:0000313" key="19">
    <source>
        <dbReference type="EMBL" id="OQR67625.1"/>
    </source>
</evidence>
<feature type="domain" description="Sodium/calcium exchanger membrane region" evidence="18">
    <location>
        <begin position="50"/>
        <end position="193"/>
    </location>
</feature>
<evidence type="ECO:0000256" key="17">
    <source>
        <dbReference type="SAM" id="Phobius"/>
    </source>
</evidence>
<feature type="domain" description="Sodium/calcium exchanger membrane region" evidence="18">
    <location>
        <begin position="281"/>
        <end position="427"/>
    </location>
</feature>
<dbReference type="GO" id="GO:0006874">
    <property type="term" value="P:intracellular calcium ion homeostasis"/>
    <property type="evidence" value="ECO:0007669"/>
    <property type="project" value="TreeGrafter"/>
</dbReference>
<dbReference type="GO" id="GO:0015293">
    <property type="term" value="F:symporter activity"/>
    <property type="evidence" value="ECO:0007669"/>
    <property type="project" value="UniProtKB-KW"/>
</dbReference>
<feature type="non-terminal residue" evidence="19">
    <location>
        <position position="1"/>
    </location>
</feature>
<evidence type="ECO:0000256" key="9">
    <source>
        <dbReference type="ARBA" id="ARBA00022837"/>
    </source>
</evidence>
<evidence type="ECO:0000256" key="11">
    <source>
        <dbReference type="ARBA" id="ARBA00022958"/>
    </source>
</evidence>
<evidence type="ECO:0000256" key="10">
    <source>
        <dbReference type="ARBA" id="ARBA00022847"/>
    </source>
</evidence>
<keyword evidence="4" id="KW-0050">Antiport</keyword>
<evidence type="ECO:0000256" key="12">
    <source>
        <dbReference type="ARBA" id="ARBA00022989"/>
    </source>
</evidence>
<protein>
    <submittedName>
        <fullName evidence="19">Sodium/potassium/calcium exchanger 5-like</fullName>
    </submittedName>
</protein>
<dbReference type="Gene3D" id="1.20.1420.30">
    <property type="entry name" value="NCX, central ion-binding region"/>
    <property type="match status" value="2"/>
</dbReference>
<dbReference type="PANTHER" id="PTHR10846:SF73">
    <property type="entry name" value="SODIUM_CALCIUM EXCHANGER MEMBRANE REGION DOMAIN-CONTAINING PROTEIN"/>
    <property type="match status" value="1"/>
</dbReference>
<name>A0A1V9X209_9ACAR</name>
<feature type="transmembrane region" description="Helical" evidence="17">
    <location>
        <begin position="315"/>
        <end position="337"/>
    </location>
</feature>
<sequence>AASREKLLTANFTMNDTQILVTCMPSSINDFPKDLFTQEERMAGGIAIHVAVIVYMCGVMGIVCDRYFVPSLEITRKYLNLSSDVAGATLMAIGTSAPELFSSVIGSFITEGDIGVGTIVGSAVFNILGVAALIGLAVGRKSLKIDWFPISRDCIVYMMSVTLLVITVADNYVSGLEAVILLSFYAVYVTVMVFNTRLERAAHRGVVRLSTKMGITENTALLDTNQRQIDPAEDAQFPSSIFKVPDGGLWAVVAWLLFLPANIILACMIPDVRGKLRCLFPLTFLLSIICIGVSSYITVWMVTVTGYTLGLPDTIAGLTILAAGTSVPEVFASMLVAKSGQGNMALCNLLGSNIFDILFCLGAPWLAKIIIANRRIVIQSAALAYTSVTLLTTVVLFFTTLLCMKWKVNYKTGIICLALYSIFIALACFYEFFVFGFGIPC</sequence>
<dbReference type="InterPro" id="IPR004837">
    <property type="entry name" value="NaCa_Exmemb"/>
</dbReference>
<keyword evidence="6" id="KW-0109">Calcium transport</keyword>
<keyword evidence="14" id="KW-0406">Ion transport</keyword>
<keyword evidence="8" id="KW-0732">Signal</keyword>
<comment type="subcellular location">
    <subcellularLocation>
        <location evidence="1">Membrane</location>
        <topology evidence="1">Multi-pass membrane protein</topology>
    </subcellularLocation>
</comment>
<keyword evidence="12 17" id="KW-1133">Transmembrane helix</keyword>
<dbReference type="InParanoid" id="A0A1V9X209"/>
<dbReference type="GO" id="GO:0005886">
    <property type="term" value="C:plasma membrane"/>
    <property type="evidence" value="ECO:0007669"/>
    <property type="project" value="TreeGrafter"/>
</dbReference>
<evidence type="ECO:0000256" key="5">
    <source>
        <dbReference type="ARBA" id="ARBA00022538"/>
    </source>
</evidence>
<keyword evidence="13" id="KW-0915">Sodium</keyword>
<dbReference type="Pfam" id="PF01699">
    <property type="entry name" value="Na_Ca_ex"/>
    <property type="match status" value="2"/>
</dbReference>
<feature type="transmembrane region" description="Helical" evidence="17">
    <location>
        <begin position="383"/>
        <end position="402"/>
    </location>
</feature>
<dbReference type="InterPro" id="IPR004481">
    <property type="entry name" value="K/Na/Ca-exchanger"/>
</dbReference>
<feature type="transmembrane region" description="Helical" evidence="17">
    <location>
        <begin position="115"/>
        <end position="138"/>
    </location>
</feature>
<evidence type="ECO:0000256" key="2">
    <source>
        <dbReference type="ARBA" id="ARBA00005364"/>
    </source>
</evidence>
<feature type="transmembrane region" description="Helical" evidence="17">
    <location>
        <begin position="414"/>
        <end position="439"/>
    </location>
</feature>
<comment type="caution">
    <text evidence="19">The sequence shown here is derived from an EMBL/GenBank/DDBJ whole genome shotgun (WGS) entry which is preliminary data.</text>
</comment>
<dbReference type="InterPro" id="IPR004836">
    <property type="entry name" value="Na_Ca_Ex"/>
</dbReference>
<feature type="transmembrane region" description="Helical" evidence="17">
    <location>
        <begin position="175"/>
        <end position="194"/>
    </location>
</feature>
<evidence type="ECO:0000256" key="7">
    <source>
        <dbReference type="ARBA" id="ARBA00022692"/>
    </source>
</evidence>
<keyword evidence="11" id="KW-0630">Potassium</keyword>
<feature type="transmembrane region" description="Helical" evidence="17">
    <location>
        <begin position="42"/>
        <end position="64"/>
    </location>
</feature>
<feature type="transmembrane region" description="Helical" evidence="17">
    <location>
        <begin position="85"/>
        <end position="109"/>
    </location>
</feature>
<evidence type="ECO:0000259" key="18">
    <source>
        <dbReference type="Pfam" id="PF01699"/>
    </source>
</evidence>
<evidence type="ECO:0000256" key="14">
    <source>
        <dbReference type="ARBA" id="ARBA00023065"/>
    </source>
</evidence>
<keyword evidence="16" id="KW-0739">Sodium transport</keyword>
<dbReference type="InterPro" id="IPR044880">
    <property type="entry name" value="NCX_ion-bd_dom_sf"/>
</dbReference>
<proteinExistence type="inferred from homology"/>
<evidence type="ECO:0000256" key="4">
    <source>
        <dbReference type="ARBA" id="ARBA00022449"/>
    </source>
</evidence>
<keyword evidence="10" id="KW-0769">Symport</keyword>
<feature type="transmembrane region" description="Helical" evidence="17">
    <location>
        <begin position="278"/>
        <end position="303"/>
    </location>
</feature>
<evidence type="ECO:0000256" key="8">
    <source>
        <dbReference type="ARBA" id="ARBA00022729"/>
    </source>
</evidence>
<evidence type="ECO:0000256" key="6">
    <source>
        <dbReference type="ARBA" id="ARBA00022568"/>
    </source>
</evidence>
<keyword evidence="20" id="KW-1185">Reference proteome</keyword>
<dbReference type="PRINTS" id="PR01259">
    <property type="entry name" value="NACAEXCHNGR"/>
</dbReference>
<dbReference type="AlphaFoldDB" id="A0A1V9X209"/>
<reference evidence="19 20" key="1">
    <citation type="journal article" date="2017" name="Gigascience">
        <title>Draft genome of the honey bee ectoparasitic mite, Tropilaelaps mercedesae, is shaped by the parasitic life history.</title>
        <authorList>
            <person name="Dong X."/>
            <person name="Armstrong S.D."/>
            <person name="Xia D."/>
            <person name="Makepeace B.L."/>
            <person name="Darby A.C."/>
            <person name="Kadowaki T."/>
        </authorList>
    </citation>
    <scope>NUCLEOTIDE SEQUENCE [LARGE SCALE GENOMIC DNA]</scope>
    <source>
        <strain evidence="19">Wuxi-XJTLU</strain>
    </source>
</reference>
<keyword evidence="5" id="KW-0633">Potassium transport</keyword>
<evidence type="ECO:0000256" key="16">
    <source>
        <dbReference type="ARBA" id="ARBA00023201"/>
    </source>
</evidence>
<evidence type="ECO:0000256" key="1">
    <source>
        <dbReference type="ARBA" id="ARBA00004141"/>
    </source>
</evidence>
<organism evidence="19 20">
    <name type="scientific">Tropilaelaps mercedesae</name>
    <dbReference type="NCBI Taxonomy" id="418985"/>
    <lineage>
        <taxon>Eukaryota</taxon>
        <taxon>Metazoa</taxon>
        <taxon>Ecdysozoa</taxon>
        <taxon>Arthropoda</taxon>
        <taxon>Chelicerata</taxon>
        <taxon>Arachnida</taxon>
        <taxon>Acari</taxon>
        <taxon>Parasitiformes</taxon>
        <taxon>Mesostigmata</taxon>
        <taxon>Gamasina</taxon>
        <taxon>Dermanyssoidea</taxon>
        <taxon>Laelapidae</taxon>
        <taxon>Tropilaelaps</taxon>
    </lineage>
</organism>
<keyword evidence="3" id="KW-0813">Transport</keyword>
<dbReference type="GO" id="GO:0008273">
    <property type="term" value="F:calcium, potassium:sodium antiporter activity"/>
    <property type="evidence" value="ECO:0007669"/>
    <property type="project" value="TreeGrafter"/>
</dbReference>
<dbReference type="Proteomes" id="UP000192247">
    <property type="component" value="Unassembled WGS sequence"/>
</dbReference>
<feature type="transmembrane region" description="Helical" evidence="17">
    <location>
        <begin position="349"/>
        <end position="371"/>
    </location>
</feature>
<keyword evidence="9" id="KW-0106">Calcium</keyword>
<evidence type="ECO:0000256" key="13">
    <source>
        <dbReference type="ARBA" id="ARBA00023053"/>
    </source>
</evidence>
<feature type="transmembrane region" description="Helical" evidence="17">
    <location>
        <begin position="150"/>
        <end position="169"/>
    </location>
</feature>
<dbReference type="PANTHER" id="PTHR10846">
    <property type="entry name" value="SODIUM/POTASSIUM/CALCIUM EXCHANGER"/>
    <property type="match status" value="1"/>
</dbReference>
<dbReference type="FunFam" id="1.20.1420.30:FF:000009">
    <property type="entry name" value="sodium/potassium/calcium exchanger 5 isoform X2"/>
    <property type="match status" value="1"/>
</dbReference>
<accession>A0A1V9X209</accession>
<comment type="similarity">
    <text evidence="2">Belongs to the Ca(2+):cation antiporter (CaCA) (TC 2.A.19) family. SLC24A subfamily.</text>
</comment>